<sequence>MSFFNKMLASVGIDAVQVDTRLEKSSYAPGEDLKGVVHISGGSVDQKVDGIYVKLMTEYIQEKDDRKYNQSYTVAKIKVSDGLHVKQGEKLEIPFQFPLPLETPLTLSRQPVWIHTGLDIDYAIDPKDRDYIEVTAHPYAAVVLEAVSQLGFQFKGSTCEYHPRLGRGVPFVQEIEFYPGPGFSEVRELELIMFLEHDGLSLIVEVDRRGKGISGWMERSFDMDERQGRLMLDDQDLQQGPAYIAGILEDMIIRQAS</sequence>
<dbReference type="EMBL" id="JABBPN010000026">
    <property type="protein sequence ID" value="NMO97957.1"/>
    <property type="molecule type" value="Genomic_DNA"/>
</dbReference>
<organism evidence="1 2">
    <name type="scientific">Paenibacillus lemnae</name>
    <dbReference type="NCBI Taxonomy" id="1330551"/>
    <lineage>
        <taxon>Bacteria</taxon>
        <taxon>Bacillati</taxon>
        <taxon>Bacillota</taxon>
        <taxon>Bacilli</taxon>
        <taxon>Bacillales</taxon>
        <taxon>Paenibacillaceae</taxon>
        <taxon>Paenibacillus</taxon>
    </lineage>
</organism>
<dbReference type="PANTHER" id="PTHR40053">
    <property type="entry name" value="SPORULATION-CONTROL PROTEIN SPO0M"/>
    <property type="match status" value="1"/>
</dbReference>
<dbReference type="Proteomes" id="UP000565468">
    <property type="component" value="Unassembled WGS sequence"/>
</dbReference>
<dbReference type="Pfam" id="PF07070">
    <property type="entry name" value="Spo0M"/>
    <property type="match status" value="1"/>
</dbReference>
<name>A0A848MA66_PAELE</name>
<dbReference type="PANTHER" id="PTHR40053:SF1">
    <property type="entry name" value="SPORULATION-CONTROL PROTEIN SPO0M"/>
    <property type="match status" value="1"/>
</dbReference>
<dbReference type="InterPro" id="IPR009776">
    <property type="entry name" value="Spore_0_M"/>
</dbReference>
<comment type="caution">
    <text evidence="1">The sequence shown here is derived from an EMBL/GenBank/DDBJ whole genome shotgun (WGS) entry which is preliminary data.</text>
</comment>
<dbReference type="RefSeq" id="WP_169506731.1">
    <property type="nucleotide sequence ID" value="NZ_JABBPN010000026.1"/>
</dbReference>
<evidence type="ECO:0000313" key="2">
    <source>
        <dbReference type="Proteomes" id="UP000565468"/>
    </source>
</evidence>
<protein>
    <submittedName>
        <fullName evidence="1">Sporulation protein</fullName>
    </submittedName>
</protein>
<dbReference type="AlphaFoldDB" id="A0A848MA66"/>
<reference evidence="1 2" key="1">
    <citation type="submission" date="2020-04" db="EMBL/GenBank/DDBJ databases">
        <title>Paenibacillus algicola sp. nov., a novel marine bacterium producing alginate lyase.</title>
        <authorList>
            <person name="Huang H."/>
        </authorList>
    </citation>
    <scope>NUCLEOTIDE SEQUENCE [LARGE SCALE GENOMIC DNA]</scope>
    <source>
        <strain evidence="1 2">L7-75</strain>
    </source>
</reference>
<accession>A0A848MA66</accession>
<proteinExistence type="predicted"/>
<gene>
    <name evidence="1" type="ORF">HII30_19535</name>
</gene>
<keyword evidence="2" id="KW-1185">Reference proteome</keyword>
<evidence type="ECO:0000313" key="1">
    <source>
        <dbReference type="EMBL" id="NMO97957.1"/>
    </source>
</evidence>